<keyword evidence="1" id="KW-0118">Viral capsid assembly</keyword>
<evidence type="ECO:0000256" key="4">
    <source>
        <dbReference type="SAM" id="MobiDB-lite"/>
    </source>
</evidence>
<dbReference type="KEGG" id="vg:62571564"/>
<organismHost>
    <name type="scientific">Halobacterium salinarum</name>
    <name type="common">Halobacterium halobium</name>
    <dbReference type="NCBI Taxonomy" id="2242"/>
</organismHost>
<gene>
    <name evidence="5" type="primary">por</name>
    <name evidence="5" type="ORF">PhiH1_025</name>
</gene>
<feature type="region of interest" description="Disordered" evidence="4">
    <location>
        <begin position="1"/>
        <end position="42"/>
    </location>
</feature>
<keyword evidence="6" id="KW-1185">Reference proteome</keyword>
<name>A0A3G1ZKP0_BPPHH</name>
<organism evidence="5 6">
    <name type="scientific">Halobacterium phage phiH</name>
    <name type="common">Bacteriophage phi-H</name>
    <dbReference type="NCBI Taxonomy" id="169684"/>
    <lineage>
        <taxon>Viruses</taxon>
        <taxon>Duplodnaviria</taxon>
        <taxon>Heunggongvirae</taxon>
        <taxon>Uroviricota</taxon>
        <taxon>Caudoviricetes</taxon>
        <taxon>Vertoviridae</taxon>
        <taxon>Myohalovirus</taxon>
        <taxon>Myohalovirus spontanei</taxon>
        <taxon>Myohalovirus phiH</taxon>
    </lineage>
</organism>
<dbReference type="Proteomes" id="UP000277198">
    <property type="component" value="Segment"/>
</dbReference>
<sequence length="518" mass="57446">MSSNTDSGVYSEITKSVTEKSAETQQLQEEHVGQTRGGARRPPFNPVKMAELLEHNETHAKCVHAKARYVAGFGINIVPHPEADDPDPDGEQYQRVNDFWFGDDSNWQVGPMKSERATATDVLQTAWTDYEAIGWLAIEILTQTDGTPVGLAYVPGHTVRKRKEDRGFVQLLEDKTQYFGVAGDRYQTDGNDNLDPVFVDGDSGNVGSSVSNPANEIIWKRNHSPLYPHYGAPDVVPAVRAIRGDEAAKDYNIDFFEHDGVPRLAIIVKGAELTEKGREEMRTLIEDNNEDSHRTAFIETEKIVQGDDYLNLADGADADDVEIRIEPLTVGMEEDASFLEFRDKNEHDILKVHDVPPVIAGVVESGAFSTDAEEQRKEFAEETIKPKQHDFADLLYELVHKQGLDAPDWTIEFELAKPDTKLQDLEIAKQRIQAAQGLITVNELREELGFEPFPDDHVYGGQTLVVEVTGGAGAGGGMGGISQQIEDLVEQRTDELLDEYQTDIDAGQRIETGAQADN</sequence>
<keyword evidence="2" id="KW-1160">Virus entry into host cell</keyword>
<dbReference type="Pfam" id="PF04860">
    <property type="entry name" value="Phage_portal"/>
    <property type="match status" value="1"/>
</dbReference>
<dbReference type="InterPro" id="IPR006944">
    <property type="entry name" value="Phage/GTA_portal"/>
</dbReference>
<keyword evidence="2" id="KW-1171">Viral genome ejection through host cell envelope</keyword>
<evidence type="ECO:0000256" key="2">
    <source>
        <dbReference type="ARBA" id="ARBA00023009"/>
    </source>
</evidence>
<dbReference type="InterPro" id="IPR016753">
    <property type="entry name" value="PBSX_Firmicutes"/>
</dbReference>
<protein>
    <submittedName>
        <fullName evidence="5">Portal protein</fullName>
    </submittedName>
</protein>
<evidence type="ECO:0000313" key="6">
    <source>
        <dbReference type="Proteomes" id="UP000277198"/>
    </source>
</evidence>
<reference evidence="5 6" key="1">
    <citation type="journal article" date="2018" name="Genes (Basel)">
        <title>Complete Genome Sequence of the Model Halovirus PhiH1 (PhiH1).</title>
        <authorList>
            <person name="Dyall-Smith M."/>
            <person name="Pfeifer F."/>
            <person name="Witte A."/>
            <person name="Oesterhelt D."/>
            <person name="Pfeiffer F."/>
        </authorList>
    </citation>
    <scope>NUCLEOTIDE SEQUENCE [LARGE SCALE GENOMIC DNA]</scope>
    <source>
        <strain evidence="5">Variant phiH1</strain>
    </source>
</reference>
<dbReference type="EMBL" id="MK002701">
    <property type="protein sequence ID" value="AYM00252.1"/>
    <property type="molecule type" value="Genomic_DNA"/>
</dbReference>
<evidence type="ECO:0000256" key="1">
    <source>
        <dbReference type="ARBA" id="ARBA00022950"/>
    </source>
</evidence>
<keyword evidence="3" id="KW-0231">Viral genome packaging</keyword>
<proteinExistence type="predicted"/>
<dbReference type="PIRSF" id="PIRSF019260">
    <property type="entry name" value="PBSX_XkdE_prd"/>
    <property type="match status" value="1"/>
</dbReference>
<accession>A0A3G1ZKP0</accession>
<evidence type="ECO:0000256" key="3">
    <source>
        <dbReference type="ARBA" id="ARBA00023219"/>
    </source>
</evidence>
<evidence type="ECO:0000313" key="5">
    <source>
        <dbReference type="EMBL" id="AYM00252.1"/>
    </source>
</evidence>
<feature type="compositionally biased region" description="Basic and acidic residues" evidence="4">
    <location>
        <begin position="17"/>
        <end position="33"/>
    </location>
</feature>
<keyword evidence="1" id="KW-1188">Viral release from host cell</keyword>
<dbReference type="GeneID" id="62571564"/>
<keyword evidence="2" id="KW-1162">Viral penetration into host cytoplasm</keyword>
<feature type="compositionally biased region" description="Polar residues" evidence="4">
    <location>
        <begin position="1"/>
        <end position="16"/>
    </location>
</feature>
<dbReference type="RefSeq" id="YP_009981812.1">
    <property type="nucleotide sequence ID" value="NC_052650.1"/>
</dbReference>